<proteinExistence type="predicted"/>
<dbReference type="GO" id="GO:0016746">
    <property type="term" value="F:acyltransferase activity"/>
    <property type="evidence" value="ECO:0007669"/>
    <property type="project" value="UniProtKB-KW"/>
</dbReference>
<keyword evidence="2" id="KW-0012">Acyltransferase</keyword>
<sequence length="280" mass="31779">MSQSELQSAPEKYIEIEKVVAEKNPALAKWLPGFVMRYIKRIIHQDEINEAMRLHGDKEGLPFVRAGLDFLNTTVKTVGLENIPKEGGVILASNHPLGGLDGIAFMKAVGEVREDQQFLVNDILLNIKNLEPLFIPVNKVGANPRKALQVIEDTYARDIAILVFPSGMVSRRLADGIGDLTWQKSFIAKAKKYKKDIIPVHIDGKNSSWFYNLSYWRSKLGIKANLEMFYLADEMFKQRGKTITITFGEPVSWQSFDNSKSLVEWAEYMRSLTYALPKKK</sequence>
<evidence type="ECO:0000259" key="1">
    <source>
        <dbReference type="Pfam" id="PF19576"/>
    </source>
</evidence>
<dbReference type="AlphaFoldDB" id="A0A7H0VGM6"/>
<gene>
    <name evidence="2" type="ORF">H4K34_03260</name>
</gene>
<feature type="domain" description="Putative acyltransferase ACT14924-like acyltransferase" evidence="1">
    <location>
        <begin position="18"/>
        <end position="276"/>
    </location>
</feature>
<protein>
    <submittedName>
        <fullName evidence="2">1-acyl-sn-glycerol-3-phosphate acyltransferase</fullName>
    </submittedName>
</protein>
<dbReference type="InterPro" id="IPR045746">
    <property type="entry name" value="ACT14924-like_Acyltransf_dom"/>
</dbReference>
<dbReference type="EMBL" id="CP060139">
    <property type="protein sequence ID" value="QNR24874.1"/>
    <property type="molecule type" value="Genomic_DNA"/>
</dbReference>
<evidence type="ECO:0000313" key="3">
    <source>
        <dbReference type="Proteomes" id="UP000516305"/>
    </source>
</evidence>
<keyword evidence="2" id="KW-0808">Transferase</keyword>
<dbReference type="SUPFAM" id="SSF69593">
    <property type="entry name" value="Glycerol-3-phosphate (1)-acyltransferase"/>
    <property type="match status" value="1"/>
</dbReference>
<name>A0A7H0VGM6_9FLAO</name>
<accession>A0A7H0VGM6</accession>
<dbReference type="Pfam" id="PF19576">
    <property type="entry name" value="Acyltransf_2"/>
    <property type="match status" value="1"/>
</dbReference>
<reference evidence="2 3" key="1">
    <citation type="submission" date="2020-08" db="EMBL/GenBank/DDBJ databases">
        <title>Croceimicrobium hydrocarbonivorans gen. nov., sp. nov., a novel marine bacterium isolated from a bacterial consortium that degrades polyethylene terephthalate.</title>
        <authorList>
            <person name="Liu R."/>
        </authorList>
    </citation>
    <scope>NUCLEOTIDE SEQUENCE [LARGE SCALE GENOMIC DNA]</scope>
    <source>
        <strain evidence="2 3">A20-9</strain>
    </source>
</reference>
<dbReference type="KEGG" id="chyd:H4K34_03260"/>
<organism evidence="2 3">
    <name type="scientific">Croceimicrobium hydrocarbonivorans</name>
    <dbReference type="NCBI Taxonomy" id="2761580"/>
    <lineage>
        <taxon>Bacteria</taxon>
        <taxon>Pseudomonadati</taxon>
        <taxon>Bacteroidota</taxon>
        <taxon>Flavobacteriia</taxon>
        <taxon>Flavobacteriales</taxon>
        <taxon>Owenweeksiaceae</taxon>
        <taxon>Croceimicrobium</taxon>
    </lineage>
</organism>
<dbReference type="RefSeq" id="WP_210759401.1">
    <property type="nucleotide sequence ID" value="NZ_CP060139.1"/>
</dbReference>
<evidence type="ECO:0000313" key="2">
    <source>
        <dbReference type="EMBL" id="QNR24874.1"/>
    </source>
</evidence>
<keyword evidence="3" id="KW-1185">Reference proteome</keyword>
<dbReference type="Proteomes" id="UP000516305">
    <property type="component" value="Chromosome"/>
</dbReference>